<accession>A0AAW8CGW8</accession>
<evidence type="ECO:0000313" key="2">
    <source>
        <dbReference type="Proteomes" id="UP001226020"/>
    </source>
</evidence>
<evidence type="ECO:0008006" key="3">
    <source>
        <dbReference type="Google" id="ProtNLM"/>
    </source>
</evidence>
<keyword evidence="2" id="KW-1185">Reference proteome</keyword>
<name>A0AAW8CGW8_9PAST</name>
<dbReference type="Proteomes" id="UP001226020">
    <property type="component" value="Unassembled WGS sequence"/>
</dbReference>
<comment type="caution">
    <text evidence="1">The sequence shown here is derived from an EMBL/GenBank/DDBJ whole genome shotgun (WGS) entry which is preliminary data.</text>
</comment>
<gene>
    <name evidence="1" type="ORF">QJU57_00750</name>
</gene>
<dbReference type="EMBL" id="JASAXT010000001">
    <property type="protein sequence ID" value="MDP8147609.1"/>
    <property type="molecule type" value="Genomic_DNA"/>
</dbReference>
<sequence length="323" mass="37803">MVNLKNTEREDFFKNKLCETYNNLEYDKLGDYITKFFKIIDEFSSKGIDIKEKELIKAVGKKDYISYACEISIMYHFLSKYSNFKYEVSNGRDKKNFDFSFSIDILDINIEIKSFSSEKNNSNQSPIKLCLNDDNDDILYRMIKEEYEKNGISDGIVSNNNKKVILDFLKKANSQLPNRKKKSINVVVLCTQDLDQYADILCHFFDSKNAMLYSIQNINTTCKRYKNIDAIVVCNMGYGHINILGIHDRTKKAPINGSDAWDYCLSIPNLPMLFWLRPNDFNDEEQKNISEIFFSHTGYLKKEGPPYYIHIFDLYNKILKSKL</sequence>
<dbReference type="RefSeq" id="WP_306350634.1">
    <property type="nucleotide sequence ID" value="NZ_JASAWV010000001.1"/>
</dbReference>
<organism evidence="1 2">
    <name type="scientific">Phocoenobacter atlanticus subsp. atlanticus</name>
    <dbReference type="NCBI Taxonomy" id="3061285"/>
    <lineage>
        <taxon>Bacteria</taxon>
        <taxon>Pseudomonadati</taxon>
        <taxon>Pseudomonadota</taxon>
        <taxon>Gammaproteobacteria</taxon>
        <taxon>Pasteurellales</taxon>
        <taxon>Pasteurellaceae</taxon>
        <taxon>Phocoenobacter</taxon>
        <taxon>Phocoenobacter atlanticus</taxon>
    </lineage>
</organism>
<proteinExistence type="predicted"/>
<reference evidence="1 2" key="1">
    <citation type="journal article" date="2023" name="Front. Microbiol.">
        <title>Phylogeography and host specificity of Pasteurellaceae pathogenic to sea-farmed fish in the north-east Atlantic.</title>
        <authorList>
            <person name="Gulla S."/>
            <person name="Colquhoun D.J."/>
            <person name="Olsen A.B."/>
            <person name="Spilsberg B."/>
            <person name="Lagesen K."/>
            <person name="Aakesson C.P."/>
            <person name="Strom S."/>
            <person name="Manji F."/>
            <person name="Birkbeck T.H."/>
            <person name="Nilsen H.K."/>
        </authorList>
    </citation>
    <scope>NUCLEOTIDE SEQUENCE [LARGE SCALE GENOMIC DNA]</scope>
    <source>
        <strain evidence="1 2">NVIB3131</strain>
    </source>
</reference>
<protein>
    <recommendedName>
        <fullName evidence="3">BsaWI restriction endonuclease type 2 domain-containing protein</fullName>
    </recommendedName>
</protein>
<evidence type="ECO:0000313" key="1">
    <source>
        <dbReference type="EMBL" id="MDP8147609.1"/>
    </source>
</evidence>
<dbReference type="AlphaFoldDB" id="A0AAW8CGW8"/>